<evidence type="ECO:0000313" key="3">
    <source>
        <dbReference type="Proteomes" id="UP000501690"/>
    </source>
</evidence>
<evidence type="ECO:0000256" key="1">
    <source>
        <dbReference type="SAM" id="MobiDB-lite"/>
    </source>
</evidence>
<evidence type="ECO:0000313" key="2">
    <source>
        <dbReference type="EMBL" id="QCD81970.1"/>
    </source>
</evidence>
<gene>
    <name evidence="2" type="ORF">DEO72_LG2g2302</name>
</gene>
<feature type="compositionally biased region" description="Polar residues" evidence="1">
    <location>
        <begin position="50"/>
        <end position="62"/>
    </location>
</feature>
<dbReference type="Proteomes" id="UP000501690">
    <property type="component" value="Linkage Group LG2"/>
</dbReference>
<sequence>MCIRDRLQPVSFQNLAISKPENLPAGSSINGGPSGETVTAAPTEWFFGNSFPSVSPSTSNGGANVNHISNDANNNNNNWTGALAWGDLPHQPYTALP</sequence>
<name>A0A4D6KY67_VIGUN</name>
<reference evidence="2 3" key="1">
    <citation type="submission" date="2019-04" db="EMBL/GenBank/DDBJ databases">
        <title>An improved genome assembly and genetic linkage map for asparagus bean, Vigna unguiculata ssp. sesquipedialis.</title>
        <authorList>
            <person name="Xia Q."/>
            <person name="Zhang R."/>
            <person name="Dong Y."/>
        </authorList>
    </citation>
    <scope>NUCLEOTIDE SEQUENCE [LARGE SCALE GENOMIC DNA]</scope>
    <source>
        <tissue evidence="2">Leaf</tissue>
    </source>
</reference>
<dbReference type="AlphaFoldDB" id="A0A4D6KY67"/>
<feature type="compositionally biased region" description="Low complexity" evidence="1">
    <location>
        <begin position="63"/>
        <end position="84"/>
    </location>
</feature>
<accession>A0A4D6KY67</accession>
<keyword evidence="3" id="KW-1185">Reference proteome</keyword>
<organism evidence="2 3">
    <name type="scientific">Vigna unguiculata</name>
    <name type="common">Cowpea</name>
    <dbReference type="NCBI Taxonomy" id="3917"/>
    <lineage>
        <taxon>Eukaryota</taxon>
        <taxon>Viridiplantae</taxon>
        <taxon>Streptophyta</taxon>
        <taxon>Embryophyta</taxon>
        <taxon>Tracheophyta</taxon>
        <taxon>Spermatophyta</taxon>
        <taxon>Magnoliopsida</taxon>
        <taxon>eudicotyledons</taxon>
        <taxon>Gunneridae</taxon>
        <taxon>Pentapetalae</taxon>
        <taxon>rosids</taxon>
        <taxon>fabids</taxon>
        <taxon>Fabales</taxon>
        <taxon>Fabaceae</taxon>
        <taxon>Papilionoideae</taxon>
        <taxon>50 kb inversion clade</taxon>
        <taxon>NPAAA clade</taxon>
        <taxon>indigoferoid/millettioid clade</taxon>
        <taxon>Phaseoleae</taxon>
        <taxon>Vigna</taxon>
    </lineage>
</organism>
<protein>
    <submittedName>
        <fullName evidence="2">Uncharacterized protein</fullName>
    </submittedName>
</protein>
<proteinExistence type="predicted"/>
<feature type="region of interest" description="Disordered" evidence="1">
    <location>
        <begin position="19"/>
        <end position="97"/>
    </location>
</feature>
<dbReference type="EMBL" id="CP039346">
    <property type="protein sequence ID" value="QCD81970.1"/>
    <property type="molecule type" value="Genomic_DNA"/>
</dbReference>